<evidence type="ECO:0000313" key="3">
    <source>
        <dbReference type="Proteomes" id="UP000460949"/>
    </source>
</evidence>
<dbReference type="Proteomes" id="UP000460949">
    <property type="component" value="Unassembled WGS sequence"/>
</dbReference>
<evidence type="ECO:0000313" key="2">
    <source>
        <dbReference type="EMBL" id="MYL18944.1"/>
    </source>
</evidence>
<reference evidence="2 3" key="1">
    <citation type="submission" date="2019-11" db="EMBL/GenBank/DDBJ databases">
        <title>Genome sequences of 17 halophilic strains isolated from different environments.</title>
        <authorList>
            <person name="Furrow R.E."/>
        </authorList>
    </citation>
    <scope>NUCLEOTIDE SEQUENCE [LARGE SCALE GENOMIC DNA]</scope>
    <source>
        <strain evidence="2 3">22511_23_Filter</strain>
    </source>
</reference>
<accession>A0A845DZT0</accession>
<dbReference type="InterPro" id="IPR032693">
    <property type="entry name" value="YtkA-like_dom"/>
</dbReference>
<dbReference type="EMBL" id="WMET01000001">
    <property type="protein sequence ID" value="MYL18944.1"/>
    <property type="molecule type" value="Genomic_DNA"/>
</dbReference>
<name>A0A845DZT0_9BACI</name>
<protein>
    <recommendedName>
        <fullName evidence="1">YtkA-like domain-containing protein</fullName>
    </recommendedName>
</protein>
<feature type="domain" description="YtkA-like" evidence="1">
    <location>
        <begin position="30"/>
        <end position="112"/>
    </location>
</feature>
<evidence type="ECO:0000259" key="1">
    <source>
        <dbReference type="Pfam" id="PF13115"/>
    </source>
</evidence>
<sequence length="154" mass="17108">MKRNTLFILVVSLVLLTGCQLREDAASLYKEENPLEAEISVPDDLVKGGSAAITVTLTQNGQPVKDPDFIHMNWTRPDGTSVGMRSMRNLKDGSYRSEQSLEFDGLYFLKVHASNEGSTITPTRQVVVGQLTPEDIQYLQEQAPADIKNHEGHH</sequence>
<dbReference type="AlphaFoldDB" id="A0A845DZT0"/>
<dbReference type="OrthoDB" id="2679563at2"/>
<gene>
    <name evidence="2" type="ORF">GLW04_03520</name>
</gene>
<proteinExistence type="predicted"/>
<comment type="caution">
    <text evidence="2">The sequence shown here is derived from an EMBL/GenBank/DDBJ whole genome shotgun (WGS) entry which is preliminary data.</text>
</comment>
<dbReference type="Pfam" id="PF13115">
    <property type="entry name" value="YtkA"/>
    <property type="match status" value="1"/>
</dbReference>
<dbReference type="PROSITE" id="PS51257">
    <property type="entry name" value="PROKAR_LIPOPROTEIN"/>
    <property type="match status" value="1"/>
</dbReference>
<dbReference type="RefSeq" id="WP_160835379.1">
    <property type="nucleotide sequence ID" value="NZ_WMET01000001.1"/>
</dbReference>
<organism evidence="2 3">
    <name type="scientific">Halobacillus litoralis</name>
    <dbReference type="NCBI Taxonomy" id="45668"/>
    <lineage>
        <taxon>Bacteria</taxon>
        <taxon>Bacillati</taxon>
        <taxon>Bacillota</taxon>
        <taxon>Bacilli</taxon>
        <taxon>Bacillales</taxon>
        <taxon>Bacillaceae</taxon>
        <taxon>Halobacillus</taxon>
    </lineage>
</organism>